<gene>
    <name evidence="1" type="ORF">LCGC14_2544090</name>
</gene>
<reference evidence="1" key="1">
    <citation type="journal article" date="2015" name="Nature">
        <title>Complex archaea that bridge the gap between prokaryotes and eukaryotes.</title>
        <authorList>
            <person name="Spang A."/>
            <person name="Saw J.H."/>
            <person name="Jorgensen S.L."/>
            <person name="Zaremba-Niedzwiedzka K."/>
            <person name="Martijn J."/>
            <person name="Lind A.E."/>
            <person name="van Eijk R."/>
            <person name="Schleper C."/>
            <person name="Guy L."/>
            <person name="Ettema T.J."/>
        </authorList>
    </citation>
    <scope>NUCLEOTIDE SEQUENCE</scope>
</reference>
<protein>
    <submittedName>
        <fullName evidence="1">Uncharacterized protein</fullName>
    </submittedName>
</protein>
<dbReference type="EMBL" id="LAZR01041581">
    <property type="protein sequence ID" value="KKL11606.1"/>
    <property type="molecule type" value="Genomic_DNA"/>
</dbReference>
<feature type="non-terminal residue" evidence="1">
    <location>
        <position position="1"/>
    </location>
</feature>
<sequence length="168" mass="19559">AVKDAPEQTEVTPKMYSEEEVKELTKAADKARFDEDNAKMSRMGAEIKRLQEPKTQEPRITSKVLDLMETGEDYTNPERQTAIRKLKEETQYQEKMVAWETGVEQKRSEVNQKIEEAGLNPDDESFDKVWDAFEIASQTGRFENVESRLDRVISKPKKEEKKEIKEED</sequence>
<evidence type="ECO:0000313" key="1">
    <source>
        <dbReference type="EMBL" id="KKL11606.1"/>
    </source>
</evidence>
<dbReference type="AlphaFoldDB" id="A0A0F9D1C9"/>
<organism evidence="1">
    <name type="scientific">marine sediment metagenome</name>
    <dbReference type="NCBI Taxonomy" id="412755"/>
    <lineage>
        <taxon>unclassified sequences</taxon>
        <taxon>metagenomes</taxon>
        <taxon>ecological metagenomes</taxon>
    </lineage>
</organism>
<proteinExistence type="predicted"/>
<accession>A0A0F9D1C9</accession>
<name>A0A0F9D1C9_9ZZZZ</name>
<comment type="caution">
    <text evidence="1">The sequence shown here is derived from an EMBL/GenBank/DDBJ whole genome shotgun (WGS) entry which is preliminary data.</text>
</comment>